<keyword evidence="5" id="KW-1185">Reference proteome</keyword>
<feature type="domain" description="tRNA/rRNA methyltransferase SpoU type" evidence="3">
    <location>
        <begin position="126"/>
        <end position="265"/>
    </location>
</feature>
<dbReference type="PANTHER" id="PTHR43191">
    <property type="entry name" value="RRNA METHYLTRANSFERASE 3"/>
    <property type="match status" value="1"/>
</dbReference>
<comment type="caution">
    <text evidence="4">The sequence shown here is derived from an EMBL/GenBank/DDBJ whole genome shotgun (WGS) entry which is preliminary data.</text>
</comment>
<dbReference type="SUPFAM" id="SSF55315">
    <property type="entry name" value="L30e-like"/>
    <property type="match status" value="1"/>
</dbReference>
<sequence length="274" mass="28916">MRELIRIHEADDPRIAEFRSIRERDLTGRDSRFIAEGTVVLRMLIGAHCAGGDFAAEKLLLLENRVEGLAALLQELPGEVPVYVASQPVLDAIAGFHLHRGVLALGHRRRNPAPAQLIESLPAKALVVAAFGISNHDNVGAIFRNAAAFGADAVLLDETCCDPLYRKALRVSVGAVLAVPYFRAGSTAEILTTLAGAGFSIWGLSPAGAVEIREVPAADRMVLITGTEGEGLSPEVLARVNTARIAQAPGLDSLNAATATGIALYGMAMAQGRL</sequence>
<proteinExistence type="predicted"/>
<keyword evidence="1 4" id="KW-0489">Methyltransferase</keyword>
<protein>
    <submittedName>
        <fullName evidence="4">RNA methyltransferase</fullName>
    </submittedName>
</protein>
<dbReference type="GO" id="GO:0032259">
    <property type="term" value="P:methylation"/>
    <property type="evidence" value="ECO:0007669"/>
    <property type="project" value="UniProtKB-KW"/>
</dbReference>
<dbReference type="InterPro" id="IPR029026">
    <property type="entry name" value="tRNA_m1G_MTases_N"/>
</dbReference>
<dbReference type="InterPro" id="IPR051259">
    <property type="entry name" value="rRNA_Methyltransferase"/>
</dbReference>
<dbReference type="Gene3D" id="3.40.1280.10">
    <property type="match status" value="1"/>
</dbReference>
<evidence type="ECO:0000256" key="2">
    <source>
        <dbReference type="ARBA" id="ARBA00022679"/>
    </source>
</evidence>
<organism evidence="4 5">
    <name type="scientific">Neorhizobium turbinariae</name>
    <dbReference type="NCBI Taxonomy" id="2937795"/>
    <lineage>
        <taxon>Bacteria</taxon>
        <taxon>Pseudomonadati</taxon>
        <taxon>Pseudomonadota</taxon>
        <taxon>Alphaproteobacteria</taxon>
        <taxon>Hyphomicrobiales</taxon>
        <taxon>Rhizobiaceae</taxon>
        <taxon>Rhizobium/Agrobacterium group</taxon>
        <taxon>Neorhizobium</taxon>
    </lineage>
</organism>
<dbReference type="CDD" id="cd18095">
    <property type="entry name" value="SpoU-like_rRNA-MTase"/>
    <property type="match status" value="1"/>
</dbReference>
<name>A0ABT0IW98_9HYPH</name>
<keyword evidence="2" id="KW-0808">Transferase</keyword>
<dbReference type="SUPFAM" id="SSF75217">
    <property type="entry name" value="alpha/beta knot"/>
    <property type="match status" value="1"/>
</dbReference>
<evidence type="ECO:0000259" key="3">
    <source>
        <dbReference type="Pfam" id="PF00588"/>
    </source>
</evidence>
<dbReference type="Proteomes" id="UP001202827">
    <property type="component" value="Unassembled WGS sequence"/>
</dbReference>
<dbReference type="Pfam" id="PF00588">
    <property type="entry name" value="SpoU_methylase"/>
    <property type="match status" value="1"/>
</dbReference>
<dbReference type="GO" id="GO:0008168">
    <property type="term" value="F:methyltransferase activity"/>
    <property type="evidence" value="ECO:0007669"/>
    <property type="project" value="UniProtKB-KW"/>
</dbReference>
<reference evidence="4 5" key="1">
    <citation type="submission" date="2022-04" db="EMBL/GenBank/DDBJ databases">
        <title>Rhizobium coralii sp. nov., isolated from coral Turbinaria peltata.</title>
        <authorList>
            <person name="Sun H."/>
        </authorList>
    </citation>
    <scope>NUCLEOTIDE SEQUENCE [LARGE SCALE GENOMIC DNA]</scope>
    <source>
        <strain evidence="4 5">NTR19</strain>
    </source>
</reference>
<dbReference type="PANTHER" id="PTHR43191:SF12">
    <property type="entry name" value="RRNA METHYLASE"/>
    <property type="match status" value="1"/>
</dbReference>
<evidence type="ECO:0000313" key="4">
    <source>
        <dbReference type="EMBL" id="MCK8782148.1"/>
    </source>
</evidence>
<dbReference type="RefSeq" id="WP_248684487.1">
    <property type="nucleotide sequence ID" value="NZ_JALPRY010000024.1"/>
</dbReference>
<evidence type="ECO:0000256" key="1">
    <source>
        <dbReference type="ARBA" id="ARBA00022603"/>
    </source>
</evidence>
<dbReference type="InterPro" id="IPR029064">
    <property type="entry name" value="Ribosomal_eL30-like_sf"/>
</dbReference>
<dbReference type="EMBL" id="JALPRY010000024">
    <property type="protein sequence ID" value="MCK8782148.1"/>
    <property type="molecule type" value="Genomic_DNA"/>
</dbReference>
<dbReference type="InterPro" id="IPR029028">
    <property type="entry name" value="Alpha/beta_knot_MTases"/>
</dbReference>
<dbReference type="InterPro" id="IPR001537">
    <property type="entry name" value="SpoU_MeTrfase"/>
</dbReference>
<accession>A0ABT0IW98</accession>
<gene>
    <name evidence="4" type="ORF">M0654_19395</name>
</gene>
<dbReference type="Gene3D" id="3.30.1330.30">
    <property type="match status" value="1"/>
</dbReference>
<evidence type="ECO:0000313" key="5">
    <source>
        <dbReference type="Proteomes" id="UP001202827"/>
    </source>
</evidence>